<dbReference type="GO" id="GO:0008270">
    <property type="term" value="F:zinc ion binding"/>
    <property type="evidence" value="ECO:0007669"/>
    <property type="project" value="UniProtKB-KW"/>
</dbReference>
<keyword evidence="7 10" id="KW-0472">Membrane</keyword>
<dbReference type="Proteomes" id="UP000249390">
    <property type="component" value="Unassembled WGS sequence"/>
</dbReference>
<feature type="transmembrane region" description="Helical" evidence="10">
    <location>
        <begin position="28"/>
        <end position="61"/>
    </location>
</feature>
<evidence type="ECO:0000256" key="6">
    <source>
        <dbReference type="ARBA" id="ARBA00022989"/>
    </source>
</evidence>
<dbReference type="PANTHER" id="PTHR46539:SF9">
    <property type="entry name" value="RING-H2 FINGER PROTEIN ATL56"/>
    <property type="match status" value="1"/>
</dbReference>
<comment type="similarity">
    <text evidence="8">Belongs to the RING-type zinc finger family. ATL subfamily.</text>
</comment>
<name>A0A328DJ98_9ASTE</name>
<sequence length="200" mass="22771">MPIITQGNLESPPERPPKLNSVSAPGKLLFVFLKCVIMAFVLSLFLLFLGFAAVILVHFLLTTTAFRRRRRRRDRHSPRASAETSPPPDLMDRLPCLSYSSSAHLPKDCAICLDSFKEDEPCRKLPACDHIFHMKCVDHWLGKVLNCPICRTRVELDSSGSSLSNEDWKTWWADDMYCNICKEYLVLDDHGEDGAVQYID</sequence>
<gene>
    <name evidence="12" type="ORF">DM860_016379</name>
</gene>
<keyword evidence="4 9" id="KW-0863">Zinc-finger</keyword>
<comment type="subcellular location">
    <subcellularLocation>
        <location evidence="1">Membrane</location>
    </subcellularLocation>
</comment>
<dbReference type="SUPFAM" id="SSF57850">
    <property type="entry name" value="RING/U-box"/>
    <property type="match status" value="1"/>
</dbReference>
<feature type="domain" description="RING-type" evidence="11">
    <location>
        <begin position="109"/>
        <end position="151"/>
    </location>
</feature>
<dbReference type="AlphaFoldDB" id="A0A328DJ98"/>
<protein>
    <recommendedName>
        <fullName evidence="11">RING-type domain-containing protein</fullName>
    </recommendedName>
</protein>
<evidence type="ECO:0000256" key="10">
    <source>
        <dbReference type="SAM" id="Phobius"/>
    </source>
</evidence>
<dbReference type="SMART" id="SM00184">
    <property type="entry name" value="RING"/>
    <property type="match status" value="1"/>
</dbReference>
<keyword evidence="13" id="KW-1185">Reference proteome</keyword>
<dbReference type="Gene3D" id="3.30.40.10">
    <property type="entry name" value="Zinc/RING finger domain, C3HC4 (zinc finger)"/>
    <property type="match status" value="1"/>
</dbReference>
<evidence type="ECO:0000313" key="12">
    <source>
        <dbReference type="EMBL" id="RAL44133.1"/>
    </source>
</evidence>
<evidence type="ECO:0000256" key="2">
    <source>
        <dbReference type="ARBA" id="ARBA00022692"/>
    </source>
</evidence>
<proteinExistence type="inferred from homology"/>
<dbReference type="Pfam" id="PF13639">
    <property type="entry name" value="zf-RING_2"/>
    <property type="match status" value="1"/>
</dbReference>
<evidence type="ECO:0000256" key="8">
    <source>
        <dbReference type="ARBA" id="ARBA00024209"/>
    </source>
</evidence>
<keyword evidence="5" id="KW-0862">Zinc</keyword>
<dbReference type="EMBL" id="NQVE01000147">
    <property type="protein sequence ID" value="RAL44133.1"/>
    <property type="molecule type" value="Genomic_DNA"/>
</dbReference>
<reference evidence="12 13" key="1">
    <citation type="submission" date="2018-06" db="EMBL/GenBank/DDBJ databases">
        <title>The Genome of Cuscuta australis (Dodder) Provides Insight into the Evolution of Plant Parasitism.</title>
        <authorList>
            <person name="Liu H."/>
        </authorList>
    </citation>
    <scope>NUCLEOTIDE SEQUENCE [LARGE SCALE GENOMIC DNA]</scope>
    <source>
        <strain evidence="13">cv. Yunnan</strain>
        <tissue evidence="12">Vines</tissue>
    </source>
</reference>
<dbReference type="GO" id="GO:0016020">
    <property type="term" value="C:membrane"/>
    <property type="evidence" value="ECO:0007669"/>
    <property type="project" value="UniProtKB-SubCell"/>
</dbReference>
<evidence type="ECO:0000256" key="3">
    <source>
        <dbReference type="ARBA" id="ARBA00022723"/>
    </source>
</evidence>
<evidence type="ECO:0000259" key="11">
    <source>
        <dbReference type="PROSITE" id="PS50089"/>
    </source>
</evidence>
<dbReference type="InterPro" id="IPR001841">
    <property type="entry name" value="Znf_RING"/>
</dbReference>
<evidence type="ECO:0000256" key="9">
    <source>
        <dbReference type="PROSITE-ProRule" id="PRU00175"/>
    </source>
</evidence>
<dbReference type="PROSITE" id="PS50089">
    <property type="entry name" value="ZF_RING_2"/>
    <property type="match status" value="1"/>
</dbReference>
<accession>A0A328DJ98</accession>
<evidence type="ECO:0000256" key="4">
    <source>
        <dbReference type="ARBA" id="ARBA00022771"/>
    </source>
</evidence>
<evidence type="ECO:0000256" key="5">
    <source>
        <dbReference type="ARBA" id="ARBA00022833"/>
    </source>
</evidence>
<organism evidence="12 13">
    <name type="scientific">Cuscuta australis</name>
    <dbReference type="NCBI Taxonomy" id="267555"/>
    <lineage>
        <taxon>Eukaryota</taxon>
        <taxon>Viridiplantae</taxon>
        <taxon>Streptophyta</taxon>
        <taxon>Embryophyta</taxon>
        <taxon>Tracheophyta</taxon>
        <taxon>Spermatophyta</taxon>
        <taxon>Magnoliopsida</taxon>
        <taxon>eudicotyledons</taxon>
        <taxon>Gunneridae</taxon>
        <taxon>Pentapetalae</taxon>
        <taxon>asterids</taxon>
        <taxon>lamiids</taxon>
        <taxon>Solanales</taxon>
        <taxon>Convolvulaceae</taxon>
        <taxon>Cuscuteae</taxon>
        <taxon>Cuscuta</taxon>
        <taxon>Cuscuta subgen. Grammica</taxon>
        <taxon>Cuscuta sect. Cleistogrammica</taxon>
    </lineage>
</organism>
<comment type="caution">
    <text evidence="12">The sequence shown here is derived from an EMBL/GenBank/DDBJ whole genome shotgun (WGS) entry which is preliminary data.</text>
</comment>
<evidence type="ECO:0000256" key="1">
    <source>
        <dbReference type="ARBA" id="ARBA00004370"/>
    </source>
</evidence>
<evidence type="ECO:0000313" key="13">
    <source>
        <dbReference type="Proteomes" id="UP000249390"/>
    </source>
</evidence>
<dbReference type="InterPro" id="IPR013083">
    <property type="entry name" value="Znf_RING/FYVE/PHD"/>
</dbReference>
<dbReference type="PANTHER" id="PTHR46539">
    <property type="entry name" value="E3 UBIQUITIN-PROTEIN LIGASE ATL42"/>
    <property type="match status" value="1"/>
</dbReference>
<keyword evidence="6 10" id="KW-1133">Transmembrane helix</keyword>
<keyword evidence="3" id="KW-0479">Metal-binding</keyword>
<evidence type="ECO:0000256" key="7">
    <source>
        <dbReference type="ARBA" id="ARBA00023136"/>
    </source>
</evidence>
<keyword evidence="2 10" id="KW-0812">Transmembrane</keyword>